<proteinExistence type="predicted"/>
<dbReference type="EMBL" id="CP001700">
    <property type="protein sequence ID" value="ACU72477.1"/>
    <property type="molecule type" value="Genomic_DNA"/>
</dbReference>
<reference evidence="2 3" key="1">
    <citation type="journal article" date="2009" name="Stand. Genomic Sci.">
        <title>Complete genome sequence of Catenulispora acidiphila type strain (ID 139908).</title>
        <authorList>
            <person name="Copeland A."/>
            <person name="Lapidus A."/>
            <person name="Glavina Del Rio T."/>
            <person name="Nolan M."/>
            <person name="Lucas S."/>
            <person name="Chen F."/>
            <person name="Tice H."/>
            <person name="Cheng J.F."/>
            <person name="Bruce D."/>
            <person name="Goodwin L."/>
            <person name="Pitluck S."/>
            <person name="Mikhailova N."/>
            <person name="Pati A."/>
            <person name="Ivanova N."/>
            <person name="Mavromatis K."/>
            <person name="Chen A."/>
            <person name="Palaniappan K."/>
            <person name="Chain P."/>
            <person name="Land M."/>
            <person name="Hauser L."/>
            <person name="Chang Y.J."/>
            <person name="Jeffries C.D."/>
            <person name="Chertkov O."/>
            <person name="Brettin T."/>
            <person name="Detter J.C."/>
            <person name="Han C."/>
            <person name="Ali Z."/>
            <person name="Tindall B.J."/>
            <person name="Goker M."/>
            <person name="Bristow J."/>
            <person name="Eisen J.A."/>
            <person name="Markowitz V."/>
            <person name="Hugenholtz P."/>
            <person name="Kyrpides N.C."/>
            <person name="Klenk H.P."/>
        </authorList>
    </citation>
    <scope>NUCLEOTIDE SEQUENCE [LARGE SCALE GENOMIC DNA]</scope>
    <source>
        <strain evidence="3">DSM 44928 / JCM 14897 / NBRC 102108 / NRRL B-24433 / ID139908</strain>
    </source>
</reference>
<name>C7QAH8_CATAD</name>
<evidence type="ECO:0000256" key="1">
    <source>
        <dbReference type="SAM" id="SignalP"/>
    </source>
</evidence>
<organism evidence="2 3">
    <name type="scientific">Catenulispora acidiphila (strain DSM 44928 / JCM 14897 / NBRC 102108 / NRRL B-24433 / ID139908)</name>
    <dbReference type="NCBI Taxonomy" id="479433"/>
    <lineage>
        <taxon>Bacteria</taxon>
        <taxon>Bacillati</taxon>
        <taxon>Actinomycetota</taxon>
        <taxon>Actinomycetes</taxon>
        <taxon>Catenulisporales</taxon>
        <taxon>Catenulisporaceae</taxon>
        <taxon>Catenulispora</taxon>
    </lineage>
</organism>
<keyword evidence="3" id="KW-1185">Reference proteome</keyword>
<dbReference type="AlphaFoldDB" id="C7QAH8"/>
<feature type="chain" id="PRO_5039507708" evidence="1">
    <location>
        <begin position="27"/>
        <end position="39"/>
    </location>
</feature>
<keyword evidence="1" id="KW-0732">Signal</keyword>
<dbReference type="InParanoid" id="C7QAH8"/>
<dbReference type="KEGG" id="cai:Caci_3572"/>
<evidence type="ECO:0000313" key="2">
    <source>
        <dbReference type="EMBL" id="ACU72477.1"/>
    </source>
</evidence>
<protein>
    <submittedName>
        <fullName evidence="2">Uncharacterized protein</fullName>
    </submittedName>
</protein>
<accession>C7QAH8</accession>
<dbReference type="HOGENOM" id="CLU_3306712_0_0_11"/>
<dbReference type="Proteomes" id="UP000000851">
    <property type="component" value="Chromosome"/>
</dbReference>
<sequence precursor="true">MSRKPLAAVLAGTALFVLGSAGAASAHVTIGPDATTPPG</sequence>
<dbReference type="STRING" id="479433.Caci_3572"/>
<feature type="signal peptide" evidence="1">
    <location>
        <begin position="1"/>
        <end position="26"/>
    </location>
</feature>
<gene>
    <name evidence="2" type="ordered locus">Caci_3572</name>
</gene>
<evidence type="ECO:0000313" key="3">
    <source>
        <dbReference type="Proteomes" id="UP000000851"/>
    </source>
</evidence>